<evidence type="ECO:0000256" key="10">
    <source>
        <dbReference type="SAM" id="MobiDB-lite"/>
    </source>
</evidence>
<feature type="region of interest" description="Disordered" evidence="10">
    <location>
        <begin position="258"/>
        <end position="280"/>
    </location>
</feature>
<dbReference type="STRING" id="106004.A0A1Y2FDR6"/>
<evidence type="ECO:0000313" key="12">
    <source>
        <dbReference type="EMBL" id="ORY81767.1"/>
    </source>
</evidence>
<gene>
    <name evidence="12" type="ORF">BCR35DRAFT_278795</name>
</gene>
<comment type="similarity">
    <text evidence="6">Belongs to the RMD5/GID2 family.</text>
</comment>
<dbReference type="PROSITE" id="PS51867">
    <property type="entry name" value="ZF_RING_GID"/>
    <property type="match status" value="1"/>
</dbReference>
<dbReference type="InterPro" id="IPR044063">
    <property type="entry name" value="ZF_RING_GID"/>
</dbReference>
<feature type="compositionally biased region" description="Low complexity" evidence="10">
    <location>
        <begin position="116"/>
        <end position="157"/>
    </location>
</feature>
<keyword evidence="2" id="KW-0963">Cytoplasm</keyword>
<dbReference type="SUPFAM" id="SSF57850">
    <property type="entry name" value="RING/U-box"/>
    <property type="match status" value="1"/>
</dbReference>
<dbReference type="FunFam" id="3.30.40.10:FF:000143">
    <property type="entry name" value="Regulator of gluconeogenesis Rmd5"/>
    <property type="match status" value="1"/>
</dbReference>
<evidence type="ECO:0000256" key="9">
    <source>
        <dbReference type="PROSITE-ProRule" id="PRU01215"/>
    </source>
</evidence>
<dbReference type="GO" id="GO:0061630">
    <property type="term" value="F:ubiquitin protein ligase activity"/>
    <property type="evidence" value="ECO:0007669"/>
    <property type="project" value="InterPro"/>
</dbReference>
<feature type="region of interest" description="Disordered" evidence="10">
    <location>
        <begin position="98"/>
        <end position="157"/>
    </location>
</feature>
<feature type="zinc finger region" description="RING-Gid-type" evidence="9">
    <location>
        <begin position="423"/>
        <end position="465"/>
    </location>
</feature>
<dbReference type="Pfam" id="PF10607">
    <property type="entry name" value="CTLH"/>
    <property type="match status" value="1"/>
</dbReference>
<dbReference type="GO" id="GO:0005737">
    <property type="term" value="C:cytoplasm"/>
    <property type="evidence" value="ECO:0007669"/>
    <property type="project" value="UniProtKB-SubCell"/>
</dbReference>
<sequence>MSPAMEEYLSTLPSDLSLLSSRSTAASSLALDTVDSIIARLELARAQLTTPTQREGNPGDTLLPLSSFVRSGNTKVASANKEWSSAVTRFSKAVDKKFTGPPQPLFPSPPPPPSSTTPSHSSALDPSLLYLTSPSLATSTTSSSPSPTPSTAPFSTPHAITSLNSTIALHLARIGAFDSLDSFLSESETPALDQHLLEGLKELHAILKELRQGVCTRALQWVEEHPEHGGGTGAEGDDLEFALRKEEFIRLLLGGSDLSSSSSEMEPLLPSSPSKPSTLDPHVHQALAYGGQHFRRLHTPARKDLIAALLTSTIYMPFPRLLSSPYASLYSSYLTSPSDAGAGAIETSPLCATFAARFLETLGLPRDSALSVVSDIGGGGAMAKILKVRSVMKEKKTEWSAVGELPVEIPLPSTRRYHSIFACPVSKEQSTSTNPPMLLPCGHVIARESLARLARGTPQLKCPYCPHVGRVVDAVRVYF</sequence>
<dbReference type="OrthoDB" id="1933281at2759"/>
<name>A0A1Y2FDR6_9BASI</name>
<reference evidence="12 13" key="1">
    <citation type="submission" date="2016-07" db="EMBL/GenBank/DDBJ databases">
        <title>Pervasive Adenine N6-methylation of Active Genes in Fungi.</title>
        <authorList>
            <consortium name="DOE Joint Genome Institute"/>
            <person name="Mondo S.J."/>
            <person name="Dannebaum R.O."/>
            <person name="Kuo R.C."/>
            <person name="Labutti K."/>
            <person name="Haridas S."/>
            <person name="Kuo A."/>
            <person name="Salamov A."/>
            <person name="Ahrendt S.R."/>
            <person name="Lipzen A."/>
            <person name="Sullivan W."/>
            <person name="Andreopoulos W.B."/>
            <person name="Clum A."/>
            <person name="Lindquist E."/>
            <person name="Daum C."/>
            <person name="Ramamoorthy G.K."/>
            <person name="Gryganskyi A."/>
            <person name="Culley D."/>
            <person name="Magnuson J.K."/>
            <person name="James T.Y."/>
            <person name="O'Malley M.A."/>
            <person name="Stajich J.E."/>
            <person name="Spatafora J.W."/>
            <person name="Visel A."/>
            <person name="Grigoriev I.V."/>
        </authorList>
    </citation>
    <scope>NUCLEOTIDE SEQUENCE [LARGE SCALE GENOMIC DNA]</scope>
    <source>
        <strain evidence="12 13">62-1032</strain>
    </source>
</reference>
<feature type="compositionally biased region" description="Pro residues" evidence="10">
    <location>
        <begin position="101"/>
        <end position="115"/>
    </location>
</feature>
<dbReference type="GO" id="GO:0043161">
    <property type="term" value="P:proteasome-mediated ubiquitin-dependent protein catabolic process"/>
    <property type="evidence" value="ECO:0007669"/>
    <property type="project" value="InterPro"/>
</dbReference>
<evidence type="ECO:0000256" key="1">
    <source>
        <dbReference type="ARBA" id="ARBA00004496"/>
    </source>
</evidence>
<evidence type="ECO:0000256" key="2">
    <source>
        <dbReference type="ARBA" id="ARBA00022490"/>
    </source>
</evidence>
<dbReference type="InterPro" id="IPR027370">
    <property type="entry name" value="Znf-RING_euk"/>
</dbReference>
<feature type="domain" description="RING-Gid-type" evidence="11">
    <location>
        <begin position="423"/>
        <end position="465"/>
    </location>
</feature>
<organism evidence="12 13">
    <name type="scientific">Leucosporidium creatinivorum</name>
    <dbReference type="NCBI Taxonomy" id="106004"/>
    <lineage>
        <taxon>Eukaryota</taxon>
        <taxon>Fungi</taxon>
        <taxon>Dikarya</taxon>
        <taxon>Basidiomycota</taxon>
        <taxon>Pucciniomycotina</taxon>
        <taxon>Microbotryomycetes</taxon>
        <taxon>Leucosporidiales</taxon>
        <taxon>Leucosporidium</taxon>
    </lineage>
</organism>
<dbReference type="InterPro" id="IPR045098">
    <property type="entry name" value="Fyv10_fam"/>
</dbReference>
<dbReference type="InterPro" id="IPR013083">
    <property type="entry name" value="Znf_RING/FYVE/PHD"/>
</dbReference>
<dbReference type="PANTHER" id="PTHR12170">
    <property type="entry name" value="MACROPHAGE ERYTHROBLAST ATTACHER-RELATED"/>
    <property type="match status" value="1"/>
</dbReference>
<accession>A0A1Y2FDR6</accession>
<protein>
    <recommendedName>
        <fullName evidence="8">GID complex catalytic subunit 2</fullName>
    </recommendedName>
    <alternativeName>
        <fullName evidence="7">Glucose-induced degradation protein 2</fullName>
    </alternativeName>
</protein>
<dbReference type="InterPro" id="IPR024964">
    <property type="entry name" value="CTLH/CRA"/>
</dbReference>
<keyword evidence="5" id="KW-0862">Zinc</keyword>
<dbReference type="PANTHER" id="PTHR12170:SF3">
    <property type="entry name" value="GH10162P"/>
    <property type="match status" value="1"/>
</dbReference>
<dbReference type="Gene3D" id="3.30.40.10">
    <property type="entry name" value="Zinc/RING finger domain, C3HC4 (zinc finger)"/>
    <property type="match status" value="1"/>
</dbReference>
<evidence type="ECO:0000256" key="8">
    <source>
        <dbReference type="ARBA" id="ARBA00080744"/>
    </source>
</evidence>
<dbReference type="AlphaFoldDB" id="A0A1Y2FDR6"/>
<dbReference type="InterPro" id="IPR037683">
    <property type="entry name" value="Rmd5_dRing"/>
</dbReference>
<comment type="caution">
    <text evidence="12">The sequence shown here is derived from an EMBL/GenBank/DDBJ whole genome shotgun (WGS) entry which is preliminary data.</text>
</comment>
<evidence type="ECO:0000313" key="13">
    <source>
        <dbReference type="Proteomes" id="UP000193467"/>
    </source>
</evidence>
<evidence type="ECO:0000256" key="6">
    <source>
        <dbReference type="ARBA" id="ARBA00061136"/>
    </source>
</evidence>
<evidence type="ECO:0000256" key="5">
    <source>
        <dbReference type="ARBA" id="ARBA00022833"/>
    </source>
</evidence>
<keyword evidence="4 9" id="KW-0863">Zinc-finger</keyword>
<dbReference type="Pfam" id="PF13445">
    <property type="entry name" value="zf-RING_UBOX"/>
    <property type="match status" value="1"/>
</dbReference>
<keyword evidence="3" id="KW-0479">Metal-binding</keyword>
<dbReference type="Proteomes" id="UP000193467">
    <property type="component" value="Unassembled WGS sequence"/>
</dbReference>
<evidence type="ECO:0000256" key="4">
    <source>
        <dbReference type="ARBA" id="ARBA00022771"/>
    </source>
</evidence>
<dbReference type="FunCoup" id="A0A1Y2FDR6">
    <property type="interactions" value="330"/>
</dbReference>
<dbReference type="EMBL" id="MCGR01000022">
    <property type="protein sequence ID" value="ORY81767.1"/>
    <property type="molecule type" value="Genomic_DNA"/>
</dbReference>
<comment type="subcellular location">
    <subcellularLocation>
        <location evidence="1">Cytoplasm</location>
    </subcellularLocation>
</comment>
<proteinExistence type="inferred from homology"/>
<dbReference type="InParanoid" id="A0A1Y2FDR6"/>
<evidence type="ECO:0000259" key="11">
    <source>
        <dbReference type="PROSITE" id="PS51867"/>
    </source>
</evidence>
<dbReference type="CDD" id="cd16652">
    <property type="entry name" value="dRING_Rmd5p-like"/>
    <property type="match status" value="1"/>
</dbReference>
<dbReference type="GO" id="GO:0008270">
    <property type="term" value="F:zinc ion binding"/>
    <property type="evidence" value="ECO:0007669"/>
    <property type="project" value="UniProtKB-KW"/>
</dbReference>
<dbReference type="GO" id="GO:0034657">
    <property type="term" value="C:GID complex"/>
    <property type="evidence" value="ECO:0007669"/>
    <property type="project" value="TreeGrafter"/>
</dbReference>
<evidence type="ECO:0000256" key="7">
    <source>
        <dbReference type="ARBA" id="ARBA00075398"/>
    </source>
</evidence>
<dbReference type="GO" id="GO:0005634">
    <property type="term" value="C:nucleus"/>
    <property type="evidence" value="ECO:0007669"/>
    <property type="project" value="TreeGrafter"/>
</dbReference>
<evidence type="ECO:0000256" key="3">
    <source>
        <dbReference type="ARBA" id="ARBA00022723"/>
    </source>
</evidence>
<keyword evidence="13" id="KW-1185">Reference proteome</keyword>